<sequence length="113" mass="13186">MHEKKFALIEGETFTIDELGREIEEIVDSKLVNLTGTKERVVAQKPSPDQNFETFTIKFNLDDLPDFVDVVATTEKKENFEDYDFDKDKLKVRLISYIRQESPENNESEHVSE</sequence>
<proteinExistence type="predicted"/>
<dbReference type="OrthoDB" id="2401088at2"/>
<reference evidence="2" key="1">
    <citation type="submission" date="2016-10" db="EMBL/GenBank/DDBJ databases">
        <authorList>
            <person name="Varghese N."/>
            <person name="Submissions S."/>
        </authorList>
    </citation>
    <scope>NUCLEOTIDE SEQUENCE [LARGE SCALE GENOMIC DNA]</scope>
    <source>
        <strain evidence="2">CGMCC 1.8895</strain>
    </source>
</reference>
<accession>A0A1G9DMT2</accession>
<keyword evidence="2" id="KW-1185">Reference proteome</keyword>
<organism evidence="1 2">
    <name type="scientific">Lacicoccus qingdaonensis</name>
    <dbReference type="NCBI Taxonomy" id="576118"/>
    <lineage>
        <taxon>Bacteria</taxon>
        <taxon>Bacillati</taxon>
        <taxon>Bacillota</taxon>
        <taxon>Bacilli</taxon>
        <taxon>Bacillales</taxon>
        <taxon>Salinicoccaceae</taxon>
        <taxon>Lacicoccus</taxon>
    </lineage>
</organism>
<dbReference type="RefSeq" id="WP_092985428.1">
    <property type="nucleotide sequence ID" value="NZ_FNFY01000006.1"/>
</dbReference>
<name>A0A1G9DMT2_9BACL</name>
<dbReference type="STRING" id="576118.SAMN05216216_10669"/>
<dbReference type="EMBL" id="FNFY01000006">
    <property type="protein sequence ID" value="SDK65191.1"/>
    <property type="molecule type" value="Genomic_DNA"/>
</dbReference>
<dbReference type="AlphaFoldDB" id="A0A1G9DMT2"/>
<protein>
    <submittedName>
        <fullName evidence="1">Uncharacterized protein</fullName>
    </submittedName>
</protein>
<dbReference type="Proteomes" id="UP000199008">
    <property type="component" value="Unassembled WGS sequence"/>
</dbReference>
<gene>
    <name evidence="1" type="ORF">SAMN05216216_10669</name>
</gene>
<evidence type="ECO:0000313" key="1">
    <source>
        <dbReference type="EMBL" id="SDK65191.1"/>
    </source>
</evidence>
<evidence type="ECO:0000313" key="2">
    <source>
        <dbReference type="Proteomes" id="UP000199008"/>
    </source>
</evidence>